<evidence type="ECO:0000259" key="2">
    <source>
        <dbReference type="Pfam" id="PF07238"/>
    </source>
</evidence>
<dbReference type="SUPFAM" id="SSF141371">
    <property type="entry name" value="PilZ domain-like"/>
    <property type="match status" value="1"/>
</dbReference>
<protein>
    <recommendedName>
        <fullName evidence="1">Cyclic diguanosine monophosphate-binding protein</fullName>
        <shortName evidence="1">c-di-GMP-binding protein</shortName>
    </recommendedName>
    <alternativeName>
        <fullName evidence="1">Pilz domain-containing protein</fullName>
    </alternativeName>
</protein>
<comment type="caution">
    <text evidence="3">The sequence shown here is derived from an EMBL/GenBank/DDBJ whole genome shotgun (WGS) entry which is preliminary data.</text>
</comment>
<dbReference type="RefSeq" id="WP_131257378.1">
    <property type="nucleotide sequence ID" value="NZ_JBHSUS010000001.1"/>
</dbReference>
<evidence type="ECO:0000313" key="3">
    <source>
        <dbReference type="EMBL" id="MFC6439327.1"/>
    </source>
</evidence>
<organism evidence="3 4">
    <name type="scientific">Pseudobowmanella zhangzhouensis</name>
    <dbReference type="NCBI Taxonomy" id="1537679"/>
    <lineage>
        <taxon>Bacteria</taxon>
        <taxon>Pseudomonadati</taxon>
        <taxon>Pseudomonadota</taxon>
        <taxon>Gammaproteobacteria</taxon>
        <taxon>Alteromonadales</taxon>
        <taxon>Alteromonadaceae</taxon>
    </lineage>
</organism>
<dbReference type="InterPro" id="IPR027021">
    <property type="entry name" value="C-di-GMP_BP_PA4608"/>
</dbReference>
<keyword evidence="1" id="KW-0973">c-di-GMP</keyword>
<accession>A0ABW1XGG6</accession>
<reference evidence="4" key="1">
    <citation type="journal article" date="2019" name="Int. J. Syst. Evol. Microbiol.">
        <title>The Global Catalogue of Microorganisms (GCM) 10K type strain sequencing project: providing services to taxonomists for standard genome sequencing and annotation.</title>
        <authorList>
            <consortium name="The Broad Institute Genomics Platform"/>
            <consortium name="The Broad Institute Genome Sequencing Center for Infectious Disease"/>
            <person name="Wu L."/>
            <person name="Ma J."/>
        </authorList>
    </citation>
    <scope>NUCLEOTIDE SEQUENCE [LARGE SCALE GENOMIC DNA]</scope>
    <source>
        <strain evidence="4">CGMCC 1.16031</strain>
    </source>
</reference>
<dbReference type="InterPro" id="IPR009875">
    <property type="entry name" value="PilZ_domain"/>
</dbReference>
<comment type="subunit">
    <text evidence="1">Monomer in both c-di-GMP-bound and free forms.</text>
</comment>
<dbReference type="Pfam" id="PF07238">
    <property type="entry name" value="PilZ"/>
    <property type="match status" value="1"/>
</dbReference>
<sequence length="121" mass="13694">MSDKRHFHRVLFTATVELKVGGLVFSVDLKDISLHGALITQPKLFEVEPGINVQLTIPLSSTEEIIQVEAKIQHAEHGRMGLEFHSMDIDSISNLRRLLEVNLADDELLNRDLTALLEHHH</sequence>
<evidence type="ECO:0000313" key="4">
    <source>
        <dbReference type="Proteomes" id="UP001596364"/>
    </source>
</evidence>
<dbReference type="Proteomes" id="UP001596364">
    <property type="component" value="Unassembled WGS sequence"/>
</dbReference>
<name>A0ABW1XGG6_9ALTE</name>
<evidence type="ECO:0000256" key="1">
    <source>
        <dbReference type="PIRNR" id="PIRNR028141"/>
    </source>
</evidence>
<feature type="domain" description="PilZ" evidence="2">
    <location>
        <begin position="3"/>
        <end position="100"/>
    </location>
</feature>
<dbReference type="PIRSF" id="PIRSF028141">
    <property type="entry name" value="C-di-GMP_BP_PA4608"/>
    <property type="match status" value="1"/>
</dbReference>
<proteinExistence type="predicted"/>
<dbReference type="EMBL" id="JBHSUS010000001">
    <property type="protein sequence ID" value="MFC6439327.1"/>
    <property type="molecule type" value="Genomic_DNA"/>
</dbReference>
<keyword evidence="1" id="KW-0547">Nucleotide-binding</keyword>
<dbReference type="Gene3D" id="2.40.10.220">
    <property type="entry name" value="predicted glycosyltransferase like domains"/>
    <property type="match status" value="1"/>
</dbReference>
<comment type="function">
    <text evidence="1">Binds the second messenger bis-(3'-5') cyclic dimeric guanosine monophosphate (c-di-GMP). Can bind two c-di-GMP molecules per monomer. May play a role in bacterial second-messenger regulated processes. Binding to c-di-GMP induces a conformational change of the C- and N-termini resulting in the exposure of a highly negative surface on one side of the protein to a possible effector protein.</text>
</comment>
<keyword evidence="4" id="KW-1185">Reference proteome</keyword>
<gene>
    <name evidence="3" type="ORF">ACFP85_04085</name>
</gene>